<keyword evidence="6" id="KW-1185">Reference proteome</keyword>
<dbReference type="InterPro" id="IPR051242">
    <property type="entry name" value="WD-EF-hand_domain"/>
</dbReference>
<feature type="compositionally biased region" description="Polar residues" evidence="4">
    <location>
        <begin position="772"/>
        <end position="790"/>
    </location>
</feature>
<evidence type="ECO:0008006" key="7">
    <source>
        <dbReference type="Google" id="ProtNLM"/>
    </source>
</evidence>
<sequence>MSEIGVRAGLSRPFTNGTFQMRLNQFEDLIRDLTYQDAEATAEERRHMITENVRYDQFCEKIREIFGADIKNQDLKATYRKISTNPDAKVDWSELFGYFQSAVEEEEIIVGEEVSVFMVSKRRRVGDAAGDKKRRDCVQSIKYSPAIDSYIIASQKGAVSVWSSKESVWVTGCDYLPSIRRVAVCTERSIAIWDNRSKGKGENVFIIKPIEHSPQCMIYLPRTTGPHEDTILYGDDQGYINLMIVAAKDLTMKNGKGDKKNSPSYVIEPHKMANPVVRRKLHDDWVLKVKYFPDLRCFGSCSPSSNQSFVLEELERLSDNGEVRSVSLSKGVNAFDYCVRANIIATGGVDKIIRVWHPHIWSRPTGKLLGHLFTIVEIVCNQKDQHLISLSTARVFRIWDIHTLTCLQVFTDNEERPGEKRIYSMIFDNKHEKLVTGSSVIDAWPLTRSVQDTMQVPHTHDRPVTQILYNKELNQIVSVCTESVIKVWEIESGKLVHTITDSHGTGIELTSMTLDKTGYRLVTGGYDGSIKVWDFGSGQEIKGKEGTGGGEEDHSINGLVYFKFGQDDDHLIIASGFDNKIKIFSDSGDCGKIEFIQVFSDIYYLSRDMSETVSSTEFNNRSILPNIGNSNPQITNIMKKEMIYNTHNITCMTNISESLFITGCSNGNLVLWDLDKSVVEKIFELPIDINNGQSKRSKLNGDHAVHSVQVLIRTVRRSDLVNSKSNDENTGSDVHHTTSVNNHHTPTNQEPRSTSNENTKVSGDSPDKIKNTNEVSNSQQTQALTETPSPRKQGEDQKKKVDFHDSLLEDKIIVAKYEPILVSTHQDSYIRFWTLNGDLLREISPLSKRQGIPITTVCCDEDCNIMVTGDQNGYLTLWDIGAFLEEPESEEYDLIKQVLGWRGHLAKVVSLVYIDNISAIVSASVDGSVRVWWGRKGRFVGFFSQPRPFNFPVSEETAGPLVLPYDVVEPPVAPSRKKSATQRIRPVQKFEYPLFFDKARWQPFRHSAYIRTKTIKQQPEDKKFFKALVKPRAYNHHLNSSVTGDKRQGAVFRALPVYRVYTPEKPKTPDMSYNYEEEQGNILNFGATNNRGGRTIGKGEKIRSQSPNKSSRKGALSRSSVGHYTSRSSRYTTSSLSSATRS</sequence>
<evidence type="ECO:0000256" key="4">
    <source>
        <dbReference type="SAM" id="MobiDB-lite"/>
    </source>
</evidence>
<dbReference type="STRING" id="225164.V4CKX9"/>
<dbReference type="CTD" id="20248283"/>
<feature type="compositionally biased region" description="Polar residues" evidence="4">
    <location>
        <begin position="749"/>
        <end position="762"/>
    </location>
</feature>
<feature type="compositionally biased region" description="Low complexity" evidence="4">
    <location>
        <begin position="737"/>
        <end position="748"/>
    </location>
</feature>
<feature type="compositionally biased region" description="Polar residues" evidence="4">
    <location>
        <begin position="720"/>
        <end position="732"/>
    </location>
</feature>
<evidence type="ECO:0000313" key="5">
    <source>
        <dbReference type="EMBL" id="ESP02905.1"/>
    </source>
</evidence>
<dbReference type="Gene3D" id="2.130.10.10">
    <property type="entry name" value="YVTN repeat-like/Quinoprotein amine dehydrogenase"/>
    <property type="match status" value="4"/>
</dbReference>
<evidence type="ECO:0000256" key="3">
    <source>
        <dbReference type="PROSITE-ProRule" id="PRU00221"/>
    </source>
</evidence>
<dbReference type="Proteomes" id="UP000030746">
    <property type="component" value="Unassembled WGS sequence"/>
</dbReference>
<dbReference type="Pfam" id="PF00400">
    <property type="entry name" value="WD40"/>
    <property type="match status" value="3"/>
</dbReference>
<feature type="compositionally biased region" description="Low complexity" evidence="4">
    <location>
        <begin position="1125"/>
        <end position="1142"/>
    </location>
</feature>
<name>V4CKX9_LOTGI</name>
<reference evidence="5 6" key="1">
    <citation type="journal article" date="2013" name="Nature">
        <title>Insights into bilaterian evolution from three spiralian genomes.</title>
        <authorList>
            <person name="Simakov O."/>
            <person name="Marletaz F."/>
            <person name="Cho S.J."/>
            <person name="Edsinger-Gonzales E."/>
            <person name="Havlak P."/>
            <person name="Hellsten U."/>
            <person name="Kuo D.H."/>
            <person name="Larsson T."/>
            <person name="Lv J."/>
            <person name="Arendt D."/>
            <person name="Savage R."/>
            <person name="Osoegawa K."/>
            <person name="de Jong P."/>
            <person name="Grimwood J."/>
            <person name="Chapman J.A."/>
            <person name="Shapiro H."/>
            <person name="Aerts A."/>
            <person name="Otillar R.P."/>
            <person name="Terry A.Y."/>
            <person name="Boore J.L."/>
            <person name="Grigoriev I.V."/>
            <person name="Lindberg D.R."/>
            <person name="Seaver E.C."/>
            <person name="Weisblat D.A."/>
            <person name="Putnam N.H."/>
            <person name="Rokhsar D.S."/>
        </authorList>
    </citation>
    <scope>NUCLEOTIDE SEQUENCE [LARGE SCALE GENOMIC DNA]</scope>
</reference>
<feature type="repeat" description="WD" evidence="3">
    <location>
        <begin position="509"/>
        <end position="543"/>
    </location>
</feature>
<dbReference type="PANTHER" id="PTHR44324:SF2">
    <property type="entry name" value="WD REPEAT-CONTAINING PROTEIN 64"/>
    <property type="match status" value="1"/>
</dbReference>
<evidence type="ECO:0000256" key="2">
    <source>
        <dbReference type="ARBA" id="ARBA00022737"/>
    </source>
</evidence>
<keyword evidence="2" id="KW-0677">Repeat</keyword>
<keyword evidence="1 3" id="KW-0853">WD repeat</keyword>
<feature type="region of interest" description="Disordered" evidence="4">
    <location>
        <begin position="1084"/>
        <end position="1142"/>
    </location>
</feature>
<dbReference type="OrthoDB" id="5980302at2759"/>
<dbReference type="PANTHER" id="PTHR44324">
    <property type="entry name" value="WD40 REPEAT DOMAIN 95"/>
    <property type="match status" value="1"/>
</dbReference>
<dbReference type="SUPFAM" id="SSF50978">
    <property type="entry name" value="WD40 repeat-like"/>
    <property type="match status" value="2"/>
</dbReference>
<feature type="repeat" description="WD" evidence="3">
    <location>
        <begin position="901"/>
        <end position="932"/>
    </location>
</feature>
<dbReference type="KEGG" id="lgi:LOTGIDRAFT_230398"/>
<feature type="repeat" description="WD" evidence="3">
    <location>
        <begin position="457"/>
        <end position="498"/>
    </location>
</feature>
<gene>
    <name evidence="5" type="ORF">LOTGIDRAFT_230398</name>
</gene>
<dbReference type="InterPro" id="IPR001680">
    <property type="entry name" value="WD40_rpt"/>
</dbReference>
<dbReference type="PROSITE" id="PS50082">
    <property type="entry name" value="WD_REPEATS_2"/>
    <property type="match status" value="3"/>
</dbReference>
<evidence type="ECO:0000256" key="1">
    <source>
        <dbReference type="ARBA" id="ARBA00022574"/>
    </source>
</evidence>
<dbReference type="OMA" id="VIDTWPL"/>
<protein>
    <recommendedName>
        <fullName evidence="7">WD repeat-containing protein 64</fullName>
    </recommendedName>
</protein>
<dbReference type="PROSITE" id="PS50294">
    <property type="entry name" value="WD_REPEATS_REGION"/>
    <property type="match status" value="2"/>
</dbReference>
<dbReference type="PROSITE" id="PS00678">
    <property type="entry name" value="WD_REPEATS_1"/>
    <property type="match status" value="1"/>
</dbReference>
<dbReference type="RefSeq" id="XP_009046375.1">
    <property type="nucleotide sequence ID" value="XM_009048127.1"/>
</dbReference>
<dbReference type="InterPro" id="IPR036322">
    <property type="entry name" value="WD40_repeat_dom_sf"/>
</dbReference>
<feature type="region of interest" description="Disordered" evidence="4">
    <location>
        <begin position="719"/>
        <end position="799"/>
    </location>
</feature>
<dbReference type="AlphaFoldDB" id="V4CKX9"/>
<dbReference type="SMART" id="SM00320">
    <property type="entry name" value="WD40"/>
    <property type="match status" value="12"/>
</dbReference>
<dbReference type="GeneID" id="20248283"/>
<proteinExistence type="predicted"/>
<dbReference type="HOGENOM" id="CLU_011653_2_0_1"/>
<evidence type="ECO:0000313" key="6">
    <source>
        <dbReference type="Proteomes" id="UP000030746"/>
    </source>
</evidence>
<dbReference type="InterPro" id="IPR019775">
    <property type="entry name" value="WD40_repeat_CS"/>
</dbReference>
<dbReference type="EMBL" id="KB200129">
    <property type="protein sequence ID" value="ESP02905.1"/>
    <property type="molecule type" value="Genomic_DNA"/>
</dbReference>
<accession>V4CKX9</accession>
<organism evidence="5 6">
    <name type="scientific">Lottia gigantea</name>
    <name type="common">Giant owl limpet</name>
    <dbReference type="NCBI Taxonomy" id="225164"/>
    <lineage>
        <taxon>Eukaryota</taxon>
        <taxon>Metazoa</taxon>
        <taxon>Spiralia</taxon>
        <taxon>Lophotrochozoa</taxon>
        <taxon>Mollusca</taxon>
        <taxon>Gastropoda</taxon>
        <taxon>Patellogastropoda</taxon>
        <taxon>Lottioidea</taxon>
        <taxon>Lottiidae</taxon>
        <taxon>Lottia</taxon>
    </lineage>
</organism>
<dbReference type="InterPro" id="IPR015943">
    <property type="entry name" value="WD40/YVTN_repeat-like_dom_sf"/>
</dbReference>